<organism evidence="2 3">
    <name type="scientific">Paramecium tetraurelia</name>
    <dbReference type="NCBI Taxonomy" id="5888"/>
    <lineage>
        <taxon>Eukaryota</taxon>
        <taxon>Sar</taxon>
        <taxon>Alveolata</taxon>
        <taxon>Ciliophora</taxon>
        <taxon>Intramacronucleata</taxon>
        <taxon>Oligohymenophorea</taxon>
        <taxon>Peniculida</taxon>
        <taxon>Parameciidae</taxon>
        <taxon>Paramecium</taxon>
    </lineage>
</organism>
<dbReference type="GeneID" id="5018457"/>
<dbReference type="EMBL" id="CT868038">
    <property type="protein sequence ID" value="CAK65273.1"/>
    <property type="molecule type" value="Genomic_DNA"/>
</dbReference>
<dbReference type="Proteomes" id="UP000000600">
    <property type="component" value="Unassembled WGS sequence"/>
</dbReference>
<proteinExistence type="predicted"/>
<dbReference type="PANTHER" id="PTHR46564:SF1">
    <property type="entry name" value="TRANSPOSASE"/>
    <property type="match status" value="1"/>
</dbReference>
<keyword evidence="3" id="KW-1185">Reference proteome</keyword>
<evidence type="ECO:0000259" key="1">
    <source>
        <dbReference type="Pfam" id="PF13358"/>
    </source>
</evidence>
<dbReference type="InterPro" id="IPR036397">
    <property type="entry name" value="RNaseH_sf"/>
</dbReference>
<reference evidence="2 3" key="1">
    <citation type="journal article" date="2006" name="Nature">
        <title>Global trends of whole-genome duplications revealed by the ciliate Paramecium tetraurelia.</title>
        <authorList>
            <consortium name="Genoscope"/>
            <person name="Aury J.-M."/>
            <person name="Jaillon O."/>
            <person name="Duret L."/>
            <person name="Noel B."/>
            <person name="Jubin C."/>
            <person name="Porcel B.M."/>
            <person name="Segurens B."/>
            <person name="Daubin V."/>
            <person name="Anthouard V."/>
            <person name="Aiach N."/>
            <person name="Arnaiz O."/>
            <person name="Billaut A."/>
            <person name="Beisson J."/>
            <person name="Blanc I."/>
            <person name="Bouhouche K."/>
            <person name="Camara F."/>
            <person name="Duharcourt S."/>
            <person name="Guigo R."/>
            <person name="Gogendeau D."/>
            <person name="Katinka M."/>
            <person name="Keller A.-M."/>
            <person name="Kissmehl R."/>
            <person name="Klotz C."/>
            <person name="Koll F."/>
            <person name="Le Moue A."/>
            <person name="Lepere C."/>
            <person name="Malinsky S."/>
            <person name="Nowacki M."/>
            <person name="Nowak J.K."/>
            <person name="Plattner H."/>
            <person name="Poulain J."/>
            <person name="Ruiz F."/>
            <person name="Serrano V."/>
            <person name="Zagulski M."/>
            <person name="Dessen P."/>
            <person name="Betermier M."/>
            <person name="Weissenbach J."/>
            <person name="Scarpelli C."/>
            <person name="Schachter V."/>
            <person name="Sperling L."/>
            <person name="Meyer E."/>
            <person name="Cohen J."/>
            <person name="Wincker P."/>
        </authorList>
    </citation>
    <scope>NUCLEOTIDE SEQUENCE [LARGE SCALE GENOMIC DNA]</scope>
    <source>
        <strain evidence="2 3">Stock d4-2</strain>
    </source>
</reference>
<dbReference type="InterPro" id="IPR038717">
    <property type="entry name" value="Tc1-like_DDE_dom"/>
</dbReference>
<evidence type="ECO:0000313" key="2">
    <source>
        <dbReference type="EMBL" id="CAK65273.1"/>
    </source>
</evidence>
<dbReference type="Pfam" id="PF13358">
    <property type="entry name" value="DDE_3"/>
    <property type="match status" value="1"/>
</dbReference>
<feature type="domain" description="Tc1-like transposase DDE" evidence="1">
    <location>
        <begin position="6"/>
        <end position="61"/>
    </location>
</feature>
<dbReference type="RefSeq" id="XP_001432670.1">
    <property type="nucleotide sequence ID" value="XM_001432633.1"/>
</dbReference>
<protein>
    <recommendedName>
        <fullName evidence="1">Tc1-like transposase DDE domain-containing protein</fullName>
    </recommendedName>
</protein>
<dbReference type="AlphaFoldDB" id="A0C3A6"/>
<dbReference type="HOGENOM" id="CLU_056788_15_2_1"/>
<evidence type="ECO:0000313" key="3">
    <source>
        <dbReference type="Proteomes" id="UP000000600"/>
    </source>
</evidence>
<dbReference type="InParanoid" id="A0C3A6"/>
<sequence length="79" mass="9450">MFSQQQFLLILDNSPIHKSKKVRKLLIVVRNNFLPPYSPQLNPIEKLWHLLKQHIYKNITTCSSEMINQFISFLENLRI</sequence>
<name>A0C3A6_PARTE</name>
<dbReference type="OrthoDB" id="407692at2759"/>
<dbReference type="KEGG" id="ptm:GSPATT00034752001"/>
<gene>
    <name evidence="2" type="ORF">GSPATT00034752001</name>
</gene>
<accession>A0C3A6</accession>
<dbReference type="GO" id="GO:0003676">
    <property type="term" value="F:nucleic acid binding"/>
    <property type="evidence" value="ECO:0007669"/>
    <property type="project" value="InterPro"/>
</dbReference>
<dbReference type="Gene3D" id="3.30.420.10">
    <property type="entry name" value="Ribonuclease H-like superfamily/Ribonuclease H"/>
    <property type="match status" value="1"/>
</dbReference>
<dbReference type="PANTHER" id="PTHR46564">
    <property type="entry name" value="TRANSPOSASE"/>
    <property type="match status" value="1"/>
</dbReference>